<dbReference type="InterPro" id="IPR000219">
    <property type="entry name" value="DH_dom"/>
</dbReference>
<dbReference type="PROSITE" id="PS50010">
    <property type="entry name" value="DH_2"/>
    <property type="match status" value="1"/>
</dbReference>
<feature type="compositionally biased region" description="Low complexity" evidence="1">
    <location>
        <begin position="84"/>
        <end position="93"/>
    </location>
</feature>
<dbReference type="GO" id="GO:0005737">
    <property type="term" value="C:cytoplasm"/>
    <property type="evidence" value="ECO:0007669"/>
    <property type="project" value="TreeGrafter"/>
</dbReference>
<dbReference type="PANTHER" id="PTHR12673:SF159">
    <property type="entry name" value="LD03170P"/>
    <property type="match status" value="1"/>
</dbReference>
<proteinExistence type="predicted"/>
<feature type="region of interest" description="Disordered" evidence="1">
    <location>
        <begin position="1"/>
        <end position="40"/>
    </location>
</feature>
<evidence type="ECO:0000313" key="4">
    <source>
        <dbReference type="Proteomes" id="UP000011083"/>
    </source>
</evidence>
<reference evidence="3 4" key="1">
    <citation type="journal article" date="2013" name="Genome Biol.">
        <title>Genome of Acanthamoeba castellanii highlights extensive lateral gene transfer and early evolution of tyrosine kinase signaling.</title>
        <authorList>
            <person name="Clarke M."/>
            <person name="Lohan A.J."/>
            <person name="Liu B."/>
            <person name="Lagkouvardos I."/>
            <person name="Roy S."/>
            <person name="Zafar N."/>
            <person name="Bertelli C."/>
            <person name="Schilde C."/>
            <person name="Kianianmomeni A."/>
            <person name="Burglin T.R."/>
            <person name="Frech C."/>
            <person name="Turcotte B."/>
            <person name="Kopec K.O."/>
            <person name="Synnott J.M."/>
            <person name="Choo C."/>
            <person name="Paponov I."/>
            <person name="Finkler A."/>
            <person name="Soon Heng Tan C."/>
            <person name="Hutchins A.P."/>
            <person name="Weinmeier T."/>
            <person name="Rattei T."/>
            <person name="Chu J.S."/>
            <person name="Gimenez G."/>
            <person name="Irimia M."/>
            <person name="Rigden D.J."/>
            <person name="Fitzpatrick D.A."/>
            <person name="Lorenzo-Morales J."/>
            <person name="Bateman A."/>
            <person name="Chiu C.H."/>
            <person name="Tang P."/>
            <person name="Hegemann P."/>
            <person name="Fromm H."/>
            <person name="Raoult D."/>
            <person name="Greub G."/>
            <person name="Miranda-Saavedra D."/>
            <person name="Chen N."/>
            <person name="Nash P."/>
            <person name="Ginger M.L."/>
            <person name="Horn M."/>
            <person name="Schaap P."/>
            <person name="Caler L."/>
            <person name="Loftus B."/>
        </authorList>
    </citation>
    <scope>NUCLEOTIDE SEQUENCE [LARGE SCALE GENOMIC DNA]</scope>
    <source>
        <strain evidence="3 4">Neff</strain>
    </source>
</reference>
<dbReference type="KEGG" id="acan:ACA1_174890"/>
<protein>
    <recommendedName>
        <fullName evidence="2">DH domain-containing protein</fullName>
    </recommendedName>
</protein>
<accession>L8HK87</accession>
<sequence>MLPSAAHPLPLPLSSSPPVGFVEGLGADGPGEGGEEEEERRKKRFFNNLVFFKDVENVKPGIFIEGGHLTDGLAAAAAAAASSISAPSSPAISRRVTDAPAKRQAGGSGGGRATSNQKGSLEEGDTGSGGNTTSGGLTPRADRLRKVTSGRQMDSFLKNARLTTNAASLNNSHAAVAKVGPKKKRSDVIEQLMNTEKAYMNKLNLIITVKWFFGRVMLAIHDEVHMRPALEKVFGQFDSYLKQHADFSSALAEKLRASWDNSSSLIGDLLIDKMGFLQCYWDYCSENQQQWQKIEESRSASFCFSCFVGHMERKIQTTLQLYEENSLKTLFTSPLMHLPQYVTLLKELMEATSIHHPDYAATRKAYFQAKVIVGSMQPESFVLPP</sequence>
<feature type="region of interest" description="Disordered" evidence="1">
    <location>
        <begin position="84"/>
        <end position="145"/>
    </location>
</feature>
<dbReference type="SMART" id="SM00325">
    <property type="entry name" value="RhoGEF"/>
    <property type="match status" value="1"/>
</dbReference>
<gene>
    <name evidence="3" type="ORF">ACA1_174890</name>
</gene>
<dbReference type="SUPFAM" id="SSF48065">
    <property type="entry name" value="DBL homology domain (DH-domain)"/>
    <property type="match status" value="1"/>
</dbReference>
<dbReference type="Proteomes" id="UP000011083">
    <property type="component" value="Unassembled WGS sequence"/>
</dbReference>
<dbReference type="GeneID" id="14925856"/>
<evidence type="ECO:0000313" key="3">
    <source>
        <dbReference type="EMBL" id="ELR24826.1"/>
    </source>
</evidence>
<dbReference type="VEuPathDB" id="AmoebaDB:ACA1_174890"/>
<dbReference type="Pfam" id="PF00621">
    <property type="entry name" value="RhoGEF"/>
    <property type="match status" value="1"/>
</dbReference>
<dbReference type="Gene3D" id="1.20.900.10">
    <property type="entry name" value="Dbl homology (DH) domain"/>
    <property type="match status" value="1"/>
</dbReference>
<evidence type="ECO:0000259" key="2">
    <source>
        <dbReference type="PROSITE" id="PS50010"/>
    </source>
</evidence>
<evidence type="ECO:0000256" key="1">
    <source>
        <dbReference type="SAM" id="MobiDB-lite"/>
    </source>
</evidence>
<dbReference type="InterPro" id="IPR051092">
    <property type="entry name" value="FYVE_RhoGEF_PH"/>
</dbReference>
<dbReference type="EMBL" id="KB007811">
    <property type="protein sequence ID" value="ELR24826.1"/>
    <property type="molecule type" value="Genomic_DNA"/>
</dbReference>
<keyword evidence="4" id="KW-1185">Reference proteome</keyword>
<dbReference type="OrthoDB" id="660555at2759"/>
<organism evidence="3 4">
    <name type="scientific">Acanthamoeba castellanii (strain ATCC 30010 / Neff)</name>
    <dbReference type="NCBI Taxonomy" id="1257118"/>
    <lineage>
        <taxon>Eukaryota</taxon>
        <taxon>Amoebozoa</taxon>
        <taxon>Discosea</taxon>
        <taxon>Longamoebia</taxon>
        <taxon>Centramoebida</taxon>
        <taxon>Acanthamoebidae</taxon>
        <taxon>Acanthamoeba</taxon>
    </lineage>
</organism>
<dbReference type="InterPro" id="IPR035899">
    <property type="entry name" value="DBL_dom_sf"/>
</dbReference>
<dbReference type="AlphaFoldDB" id="L8HK87"/>
<feature type="domain" description="DH" evidence="2">
    <location>
        <begin position="184"/>
        <end position="379"/>
    </location>
</feature>
<dbReference type="PANTHER" id="PTHR12673">
    <property type="entry name" value="FACIOGENITAL DYSPLASIA PROTEIN"/>
    <property type="match status" value="1"/>
</dbReference>
<dbReference type="RefSeq" id="XP_004356726.1">
    <property type="nucleotide sequence ID" value="XM_004356673.1"/>
</dbReference>
<name>L8HK87_ACACF</name>
<dbReference type="GO" id="GO:0005085">
    <property type="term" value="F:guanyl-nucleotide exchange factor activity"/>
    <property type="evidence" value="ECO:0007669"/>
    <property type="project" value="InterPro"/>
</dbReference>
<feature type="compositionally biased region" description="Low complexity" evidence="1">
    <location>
        <begin position="1"/>
        <end position="18"/>
    </location>
</feature>